<dbReference type="InterPro" id="IPR015510">
    <property type="entry name" value="PGRP"/>
</dbReference>
<organism evidence="4 5">
    <name type="scientific">Catenuloplanes atrovinosus</name>
    <dbReference type="NCBI Taxonomy" id="137266"/>
    <lineage>
        <taxon>Bacteria</taxon>
        <taxon>Bacillati</taxon>
        <taxon>Actinomycetota</taxon>
        <taxon>Actinomycetes</taxon>
        <taxon>Micromonosporales</taxon>
        <taxon>Micromonosporaceae</taxon>
        <taxon>Catenuloplanes</taxon>
    </lineage>
</organism>
<feature type="domain" description="N-acetylmuramoyl-L-alanine amidase" evidence="2">
    <location>
        <begin position="49"/>
        <end position="196"/>
    </location>
</feature>
<accession>A0AAE4CAG3</accession>
<feature type="domain" description="Peptidoglycan recognition protein family" evidence="3">
    <location>
        <begin position="37"/>
        <end position="190"/>
    </location>
</feature>
<reference evidence="4" key="1">
    <citation type="submission" date="2023-07" db="EMBL/GenBank/DDBJ databases">
        <title>Sequencing the genomes of 1000 actinobacteria strains.</title>
        <authorList>
            <person name="Klenk H.-P."/>
        </authorList>
    </citation>
    <scope>NUCLEOTIDE SEQUENCE</scope>
    <source>
        <strain evidence="4">DSM 44707</strain>
    </source>
</reference>
<dbReference type="CDD" id="cd06583">
    <property type="entry name" value="PGRP"/>
    <property type="match status" value="1"/>
</dbReference>
<dbReference type="InterPro" id="IPR006619">
    <property type="entry name" value="PGRP_domain_met/bac"/>
</dbReference>
<dbReference type="GO" id="GO:0009253">
    <property type="term" value="P:peptidoglycan catabolic process"/>
    <property type="evidence" value="ECO:0007669"/>
    <property type="project" value="InterPro"/>
</dbReference>
<dbReference type="PANTHER" id="PTHR11022:SF41">
    <property type="entry name" value="PEPTIDOGLYCAN-RECOGNITION PROTEIN LC-RELATED"/>
    <property type="match status" value="1"/>
</dbReference>
<dbReference type="AlphaFoldDB" id="A0AAE4CAG3"/>
<dbReference type="GO" id="GO:0008745">
    <property type="term" value="F:N-acetylmuramoyl-L-alanine amidase activity"/>
    <property type="evidence" value="ECO:0007669"/>
    <property type="project" value="InterPro"/>
</dbReference>
<dbReference type="InterPro" id="IPR006311">
    <property type="entry name" value="TAT_signal"/>
</dbReference>
<comment type="similarity">
    <text evidence="1">Belongs to the N-acetylmuramoyl-L-alanine amidase 2 family.</text>
</comment>
<protein>
    <submittedName>
        <fullName evidence="4">N-acetyl-anhydromuramyl-L-alanine amidase AmpD</fullName>
    </submittedName>
</protein>
<evidence type="ECO:0000259" key="3">
    <source>
        <dbReference type="SMART" id="SM00701"/>
    </source>
</evidence>
<gene>
    <name evidence="4" type="ORF">J2S41_003705</name>
</gene>
<dbReference type="Pfam" id="PF01471">
    <property type="entry name" value="PG_binding_1"/>
    <property type="match status" value="2"/>
</dbReference>
<dbReference type="SMART" id="SM00701">
    <property type="entry name" value="PGRP"/>
    <property type="match status" value="1"/>
</dbReference>
<dbReference type="InterPro" id="IPR002477">
    <property type="entry name" value="Peptidoglycan-bd-like"/>
</dbReference>
<dbReference type="Gene3D" id="3.40.80.10">
    <property type="entry name" value="Peptidoglycan recognition protein-like"/>
    <property type="match status" value="1"/>
</dbReference>
<dbReference type="InterPro" id="IPR036366">
    <property type="entry name" value="PGBDSf"/>
</dbReference>
<dbReference type="GO" id="GO:0008270">
    <property type="term" value="F:zinc ion binding"/>
    <property type="evidence" value="ECO:0007669"/>
    <property type="project" value="InterPro"/>
</dbReference>
<name>A0AAE4CAG3_9ACTN</name>
<dbReference type="InterPro" id="IPR036365">
    <property type="entry name" value="PGBD-like_sf"/>
</dbReference>
<dbReference type="Pfam" id="PF01510">
    <property type="entry name" value="Amidase_2"/>
    <property type="match status" value="1"/>
</dbReference>
<evidence type="ECO:0000259" key="2">
    <source>
        <dbReference type="SMART" id="SM00644"/>
    </source>
</evidence>
<dbReference type="Gene3D" id="1.10.101.10">
    <property type="entry name" value="PGBD-like superfamily/PGBD"/>
    <property type="match status" value="2"/>
</dbReference>
<proteinExistence type="inferred from homology"/>
<comment type="caution">
    <text evidence="4">The sequence shown here is derived from an EMBL/GenBank/DDBJ whole genome shotgun (WGS) entry which is preliminary data.</text>
</comment>
<evidence type="ECO:0000313" key="4">
    <source>
        <dbReference type="EMBL" id="MDR7276927.1"/>
    </source>
</evidence>
<keyword evidence="5" id="KW-1185">Reference proteome</keyword>
<dbReference type="SMART" id="SM00644">
    <property type="entry name" value="Ami_2"/>
    <property type="match status" value="1"/>
</dbReference>
<dbReference type="Proteomes" id="UP001183643">
    <property type="component" value="Unassembled WGS sequence"/>
</dbReference>
<dbReference type="PROSITE" id="PS51318">
    <property type="entry name" value="TAT"/>
    <property type="match status" value="1"/>
</dbReference>
<dbReference type="PANTHER" id="PTHR11022">
    <property type="entry name" value="PEPTIDOGLYCAN RECOGNITION PROTEIN"/>
    <property type="match status" value="1"/>
</dbReference>
<dbReference type="InterPro" id="IPR002502">
    <property type="entry name" value="Amidase_domain"/>
</dbReference>
<dbReference type="RefSeq" id="WP_310369133.1">
    <property type="nucleotide sequence ID" value="NZ_JAVDYB010000001.1"/>
</dbReference>
<sequence>MSARPLSRRTLFGAGLSGAAIAVGVPLSGAGPALATSRIIPTATWGARPPSEPITVLATPPNKIIVHHTASANSTDLSRAHAEALARSIQADHMSRGFIDTGQHFTISRGGFTLEGRHRSLEVLQAGGGHVASAHTTGQNDEAVGIENEGTYTTAVPPAALYDQLVALCTDICRAWGFNPREIYGHRDFAATACPGDVLYARLATLRTDVAGRLGVAVDPWPTFGEGARGQHVRTIQHLLRQHGATVTADGAFGPATAAAVRAFQTSRGLTADGVVGPPTWPVLIVTVRNGASGPAVEAVQDQLAARGYGVSVDGRFGPNTEAAVRAFQTDRGLASDGVAGPHTWRALVS</sequence>
<dbReference type="SUPFAM" id="SSF47090">
    <property type="entry name" value="PGBD-like"/>
    <property type="match status" value="2"/>
</dbReference>
<dbReference type="EMBL" id="JAVDYB010000001">
    <property type="protein sequence ID" value="MDR7276927.1"/>
    <property type="molecule type" value="Genomic_DNA"/>
</dbReference>
<evidence type="ECO:0000313" key="5">
    <source>
        <dbReference type="Proteomes" id="UP001183643"/>
    </source>
</evidence>
<dbReference type="SUPFAM" id="SSF55846">
    <property type="entry name" value="N-acetylmuramoyl-L-alanine amidase-like"/>
    <property type="match status" value="1"/>
</dbReference>
<evidence type="ECO:0000256" key="1">
    <source>
        <dbReference type="ARBA" id="ARBA00007553"/>
    </source>
</evidence>
<dbReference type="InterPro" id="IPR036505">
    <property type="entry name" value="Amidase/PGRP_sf"/>
</dbReference>